<evidence type="ECO:0000313" key="3">
    <source>
        <dbReference type="EMBL" id="KPJ51050.1"/>
    </source>
</evidence>
<evidence type="ECO:0000259" key="1">
    <source>
        <dbReference type="Pfam" id="PF19289"/>
    </source>
</evidence>
<evidence type="ECO:0000313" key="4">
    <source>
        <dbReference type="Proteomes" id="UP000051124"/>
    </source>
</evidence>
<dbReference type="AlphaFoldDB" id="A0A0S7WLL0"/>
<evidence type="ECO:0008006" key="5">
    <source>
        <dbReference type="Google" id="ProtNLM"/>
    </source>
</evidence>
<evidence type="ECO:0000259" key="2">
    <source>
        <dbReference type="Pfam" id="PF19290"/>
    </source>
</evidence>
<accession>A0A0S7WLL0</accession>
<reference evidence="3 4" key="1">
    <citation type="journal article" date="2015" name="Microbiome">
        <title>Genomic resolution of linkages in carbon, nitrogen, and sulfur cycling among widespread estuary sediment bacteria.</title>
        <authorList>
            <person name="Baker B.J."/>
            <person name="Lazar C.S."/>
            <person name="Teske A.P."/>
            <person name="Dick G.J."/>
        </authorList>
    </citation>
    <scope>NUCLEOTIDE SEQUENCE [LARGE SCALE GENOMIC DNA]</scope>
    <source>
        <strain evidence="3">DG_26</strain>
    </source>
</reference>
<dbReference type="PANTHER" id="PTHR43666">
    <property type="entry name" value="TLDD PROTEIN"/>
    <property type="match status" value="1"/>
</dbReference>
<dbReference type="PANTHER" id="PTHR43666:SF1">
    <property type="entry name" value="CONSERVED PROTEIN"/>
    <property type="match status" value="1"/>
</dbReference>
<feature type="domain" description="Metalloprotease TldD/E central" evidence="2">
    <location>
        <begin position="111"/>
        <end position="204"/>
    </location>
</feature>
<dbReference type="InterPro" id="IPR035068">
    <property type="entry name" value="TldD/PmbA_N"/>
</dbReference>
<dbReference type="InterPro" id="IPR045570">
    <property type="entry name" value="Metalloprtase-TldD/E_cen_dom"/>
</dbReference>
<gene>
    <name evidence="3" type="ORF">AMJ40_01120</name>
</gene>
<feature type="domain" description="Metalloprotease TldD/E C-terminal" evidence="1">
    <location>
        <begin position="212"/>
        <end position="430"/>
    </location>
</feature>
<dbReference type="SUPFAM" id="SSF111283">
    <property type="entry name" value="Putative modulator of DNA gyrase, PmbA/TldD"/>
    <property type="match status" value="1"/>
</dbReference>
<dbReference type="Gene3D" id="3.30.2290.10">
    <property type="entry name" value="PmbA/TldD superfamily"/>
    <property type="match status" value="1"/>
</dbReference>
<dbReference type="Pfam" id="PF19289">
    <property type="entry name" value="PmbA_TldD_3rd"/>
    <property type="match status" value="1"/>
</dbReference>
<dbReference type="InterPro" id="IPR036059">
    <property type="entry name" value="TldD/PmbA_sf"/>
</dbReference>
<dbReference type="PATRIC" id="fig|1703771.3.peg.1616"/>
<proteinExistence type="predicted"/>
<name>A0A0S7WLL0_UNCT6</name>
<dbReference type="Pfam" id="PF19290">
    <property type="entry name" value="PmbA_TldD_2nd"/>
    <property type="match status" value="1"/>
</dbReference>
<organism evidence="3 4">
    <name type="scientific">candidate division TA06 bacterium DG_26</name>
    <dbReference type="NCBI Taxonomy" id="1703771"/>
    <lineage>
        <taxon>Bacteria</taxon>
        <taxon>Bacteria division TA06</taxon>
    </lineage>
</organism>
<sequence length="434" mass="48902">MIEKLKESLSLSDADQTEIFLFNEQMGLTRFANSVIHQNLIRNWNILNTRLVYGKNIGTSRTTRFDKNTMKEQIRLAKESSKFIKDPDFVSLPPKQPGYTELKNWSRKTESFTPEERGDWVERIVKMMKKNGLTTAGYLTTDSTALSVVNSTGLEASTQVTEAELAVTAIGESGTGYAEQRSYEIGKIDMEATAQRAIDKALRSKNPTEIEPGKYTVVLEPLATSDFIHYLSFLAFGALAFHEDRSYLSQKLGEQVASPLVTIYDDPYDHRAIGLPFDFEGAAKKRVTFIEEGMAKGVAYDSYSANRWKKENTGHALLPPNPHGPFPTDLIMKAGTLPKDELIQSCKKGLLITRFWYIRVLSPKETLFTGMTRDGTFLIENGEITRPVKNLRFQEKVMDALTRVDAVSKEVEAHSVVAPWIRIRDLNFIGGTEY</sequence>
<dbReference type="InterPro" id="IPR045569">
    <property type="entry name" value="Metalloprtase-TldD/E_C"/>
</dbReference>
<dbReference type="EMBL" id="LIZT01000007">
    <property type="protein sequence ID" value="KPJ51050.1"/>
    <property type="molecule type" value="Genomic_DNA"/>
</dbReference>
<dbReference type="Proteomes" id="UP000051124">
    <property type="component" value="Unassembled WGS sequence"/>
</dbReference>
<comment type="caution">
    <text evidence="3">The sequence shown here is derived from an EMBL/GenBank/DDBJ whole genome shotgun (WGS) entry which is preliminary data.</text>
</comment>
<dbReference type="GO" id="GO:0008237">
    <property type="term" value="F:metallopeptidase activity"/>
    <property type="evidence" value="ECO:0007669"/>
    <property type="project" value="InterPro"/>
</dbReference>
<protein>
    <recommendedName>
        <fullName evidence="5">Peptidase C69</fullName>
    </recommendedName>
</protein>
<dbReference type="GO" id="GO:0006508">
    <property type="term" value="P:proteolysis"/>
    <property type="evidence" value="ECO:0007669"/>
    <property type="project" value="InterPro"/>
</dbReference>